<reference evidence="7 8" key="1">
    <citation type="submission" date="2019-09" db="EMBL/GenBank/DDBJ databases">
        <authorList>
            <person name="Duangmal K."/>
            <person name="Teo W.F.A."/>
            <person name="Lipun K."/>
        </authorList>
    </citation>
    <scope>NUCLEOTIDE SEQUENCE [LARGE SCALE GENOMIC DNA]</scope>
    <source>
        <strain evidence="7 8">K1PN6</strain>
    </source>
</reference>
<keyword evidence="8" id="KW-1185">Reference proteome</keyword>
<dbReference type="EMBL" id="VMNX01000211">
    <property type="protein sequence ID" value="MPY53693.1"/>
    <property type="molecule type" value="Genomic_DNA"/>
</dbReference>
<evidence type="ECO:0000256" key="4">
    <source>
        <dbReference type="ARBA" id="ARBA00023180"/>
    </source>
</evidence>
<dbReference type="Pfam" id="PF01839">
    <property type="entry name" value="FG-GAP"/>
    <property type="match status" value="3"/>
</dbReference>
<evidence type="ECO:0000256" key="5">
    <source>
        <dbReference type="SAM" id="MobiDB-lite"/>
    </source>
</evidence>
<dbReference type="PANTHER" id="PTHR23221">
    <property type="entry name" value="GLYCOSYLPHOSPHATIDYLINOSITOL PHOSPHOLIPASE D"/>
    <property type="match status" value="1"/>
</dbReference>
<sequence>MRIRSLALTTGLLATGLAPLALAAPATAAPAKYGDDFNGDGYRDYAVFGGSPDGTSNGGVKVTFGTADGPGTKTQFIDQSSPGVPGTDEENDAFGEIRAAADFNNDGYGDLAVSATGEEEGGRKYQGSVTILWGSKNGLSGGLRIPPKDAAAGGRMGRDLATGDFNGDGEQDLAVVNNGKAYVYRGPIDKSGVHGSVTTLDKEGSDFSATSLIAGKVTGDKKTDLVIIGDVVSGSDIGSEAWFIKGGEAKLYPGKSVQLEAPNEPGHTERGGDGVIADFDKDGYGDIAIGTQVHKNYTGRVTIWYGGSSAPSTRTARFTQNSSGIKGTAESGDAFGRAVAAGDVNGDGYQDLAVGSEGEVINGARFAGGVHVLYGRASGLTGTGSQWFARNVAGVPGDVNEFDYFGGTVRLRDGNGDGYADLYVAGQEGHVRLPGSKSGITTTGATTVDWTTVAGISQ</sequence>
<feature type="chain" id="PRO_5024379738" description="Integrin-like protein" evidence="6">
    <location>
        <begin position="24"/>
        <end position="458"/>
    </location>
</feature>
<gene>
    <name evidence="7" type="ORF">FPZ41_36075</name>
</gene>
<dbReference type="Pfam" id="PF13517">
    <property type="entry name" value="FG-GAP_3"/>
    <property type="match status" value="1"/>
</dbReference>
<feature type="signal peptide" evidence="6">
    <location>
        <begin position="1"/>
        <end position="23"/>
    </location>
</feature>
<keyword evidence="4" id="KW-0325">Glycoprotein</keyword>
<name>A0A5N8X285_9ACTN</name>
<evidence type="ECO:0000256" key="1">
    <source>
        <dbReference type="ARBA" id="ARBA00022729"/>
    </source>
</evidence>
<accession>A0A5N8X285</accession>
<dbReference type="SMART" id="SM00191">
    <property type="entry name" value="Int_alpha"/>
    <property type="match status" value="6"/>
</dbReference>
<dbReference type="InterPro" id="IPR013519">
    <property type="entry name" value="Int_alpha_beta-p"/>
</dbReference>
<feature type="region of interest" description="Disordered" evidence="5">
    <location>
        <begin position="69"/>
        <end position="88"/>
    </location>
</feature>
<dbReference type="InterPro" id="IPR013517">
    <property type="entry name" value="FG-GAP"/>
</dbReference>
<dbReference type="SUPFAM" id="SSF69318">
    <property type="entry name" value="Integrin alpha N-terminal domain"/>
    <property type="match status" value="1"/>
</dbReference>
<dbReference type="InterPro" id="IPR028994">
    <property type="entry name" value="Integrin_alpha_N"/>
</dbReference>
<evidence type="ECO:0000313" key="7">
    <source>
        <dbReference type="EMBL" id="MPY53693.1"/>
    </source>
</evidence>
<keyword evidence="3" id="KW-0378">Hydrolase</keyword>
<proteinExistence type="predicted"/>
<organism evidence="7 8">
    <name type="scientific">Streptomyces acidicola</name>
    <dbReference type="NCBI Taxonomy" id="2596892"/>
    <lineage>
        <taxon>Bacteria</taxon>
        <taxon>Bacillati</taxon>
        <taxon>Actinomycetota</taxon>
        <taxon>Actinomycetes</taxon>
        <taxon>Kitasatosporales</taxon>
        <taxon>Streptomycetaceae</taxon>
        <taxon>Streptomyces</taxon>
    </lineage>
</organism>
<comment type="caution">
    <text evidence="7">The sequence shown here is derived from an EMBL/GenBank/DDBJ whole genome shotgun (WGS) entry which is preliminary data.</text>
</comment>
<keyword evidence="2" id="KW-0677">Repeat</keyword>
<evidence type="ECO:0008006" key="9">
    <source>
        <dbReference type="Google" id="ProtNLM"/>
    </source>
</evidence>
<feature type="compositionally biased region" description="Polar residues" evidence="5">
    <location>
        <begin position="72"/>
        <end position="82"/>
    </location>
</feature>
<dbReference type="GO" id="GO:0016787">
    <property type="term" value="F:hydrolase activity"/>
    <property type="evidence" value="ECO:0007669"/>
    <property type="project" value="UniProtKB-KW"/>
</dbReference>
<dbReference type="RefSeq" id="WP_152867784.1">
    <property type="nucleotide sequence ID" value="NZ_VMNX01000211.1"/>
</dbReference>
<dbReference type="Proteomes" id="UP000373149">
    <property type="component" value="Unassembled WGS sequence"/>
</dbReference>
<dbReference type="PANTHER" id="PTHR23221:SF7">
    <property type="entry name" value="PHOSPHATIDYLINOSITOL-GLYCAN-SPECIFIC PHOSPHOLIPASE D"/>
    <property type="match status" value="1"/>
</dbReference>
<protein>
    <recommendedName>
        <fullName evidence="9">Integrin-like protein</fullName>
    </recommendedName>
</protein>
<evidence type="ECO:0000313" key="8">
    <source>
        <dbReference type="Proteomes" id="UP000373149"/>
    </source>
</evidence>
<evidence type="ECO:0000256" key="6">
    <source>
        <dbReference type="SAM" id="SignalP"/>
    </source>
</evidence>
<evidence type="ECO:0000256" key="2">
    <source>
        <dbReference type="ARBA" id="ARBA00022737"/>
    </source>
</evidence>
<evidence type="ECO:0000256" key="3">
    <source>
        <dbReference type="ARBA" id="ARBA00022801"/>
    </source>
</evidence>
<dbReference type="Gene3D" id="2.130.10.130">
    <property type="entry name" value="Integrin alpha, N-terminal"/>
    <property type="match status" value="3"/>
</dbReference>
<dbReference type="AlphaFoldDB" id="A0A5N8X285"/>
<dbReference type="PROSITE" id="PS51470">
    <property type="entry name" value="FG_GAP"/>
    <property type="match status" value="1"/>
</dbReference>
<keyword evidence="1 6" id="KW-0732">Signal</keyword>